<keyword evidence="4" id="KW-1185">Reference proteome</keyword>
<feature type="non-terminal residue" evidence="3">
    <location>
        <position position="289"/>
    </location>
</feature>
<dbReference type="SMR" id="G4ZQL3"/>
<evidence type="ECO:0000259" key="2">
    <source>
        <dbReference type="Pfam" id="PF25372"/>
    </source>
</evidence>
<proteinExistence type="predicted"/>
<dbReference type="GO" id="GO:0031146">
    <property type="term" value="P:SCF-dependent proteasomal ubiquitin-dependent protein catabolic process"/>
    <property type="evidence" value="ECO:0007669"/>
    <property type="project" value="TreeGrafter"/>
</dbReference>
<dbReference type="KEGG" id="psoj:PHYSODRAFT_453538"/>
<accession>G4ZQL3</accession>
<evidence type="ECO:0000313" key="3">
    <source>
        <dbReference type="EMBL" id="EGZ15870.1"/>
    </source>
</evidence>
<dbReference type="PANTHER" id="PTHR13318:SF95">
    <property type="entry name" value="F-BOX PROTEIN YLR352W"/>
    <property type="match status" value="1"/>
</dbReference>
<feature type="compositionally biased region" description="Basic residues" evidence="1">
    <location>
        <begin position="1"/>
        <end position="10"/>
    </location>
</feature>
<dbReference type="RefSeq" id="XP_009529619.1">
    <property type="nucleotide sequence ID" value="XM_009531324.1"/>
</dbReference>
<dbReference type="InterPro" id="IPR057207">
    <property type="entry name" value="FBXL15_LRR"/>
</dbReference>
<dbReference type="InParanoid" id="G4ZQL3"/>
<dbReference type="InterPro" id="IPR006553">
    <property type="entry name" value="Leu-rich_rpt_Cys-con_subtyp"/>
</dbReference>
<dbReference type="SMART" id="SM00367">
    <property type="entry name" value="LRR_CC"/>
    <property type="match status" value="5"/>
</dbReference>
<dbReference type="AlphaFoldDB" id="G4ZQL3"/>
<dbReference type="SUPFAM" id="SSF52047">
    <property type="entry name" value="RNI-like"/>
    <property type="match status" value="1"/>
</dbReference>
<dbReference type="InterPro" id="IPR032675">
    <property type="entry name" value="LRR_dom_sf"/>
</dbReference>
<dbReference type="GeneID" id="20653004"/>
<evidence type="ECO:0000313" key="4">
    <source>
        <dbReference type="Proteomes" id="UP000002640"/>
    </source>
</evidence>
<dbReference type="EMBL" id="JH159155">
    <property type="protein sequence ID" value="EGZ15870.1"/>
    <property type="molecule type" value="Genomic_DNA"/>
</dbReference>
<dbReference type="GO" id="GO:0019005">
    <property type="term" value="C:SCF ubiquitin ligase complex"/>
    <property type="evidence" value="ECO:0007669"/>
    <property type="project" value="TreeGrafter"/>
</dbReference>
<dbReference type="Gene3D" id="3.80.10.10">
    <property type="entry name" value="Ribonuclease Inhibitor"/>
    <property type="match status" value="2"/>
</dbReference>
<reference evidence="3 4" key="1">
    <citation type="journal article" date="2006" name="Science">
        <title>Phytophthora genome sequences uncover evolutionary origins and mechanisms of pathogenesis.</title>
        <authorList>
            <person name="Tyler B.M."/>
            <person name="Tripathy S."/>
            <person name="Zhang X."/>
            <person name="Dehal P."/>
            <person name="Jiang R.H."/>
            <person name="Aerts A."/>
            <person name="Arredondo F.D."/>
            <person name="Baxter L."/>
            <person name="Bensasson D."/>
            <person name="Beynon J.L."/>
            <person name="Chapman J."/>
            <person name="Damasceno C.M."/>
            <person name="Dorrance A.E."/>
            <person name="Dou D."/>
            <person name="Dickerman A.W."/>
            <person name="Dubchak I.L."/>
            <person name="Garbelotto M."/>
            <person name="Gijzen M."/>
            <person name="Gordon S.G."/>
            <person name="Govers F."/>
            <person name="Grunwald N.J."/>
            <person name="Huang W."/>
            <person name="Ivors K.L."/>
            <person name="Jones R.W."/>
            <person name="Kamoun S."/>
            <person name="Krampis K."/>
            <person name="Lamour K.H."/>
            <person name="Lee M.K."/>
            <person name="McDonald W.H."/>
            <person name="Medina M."/>
            <person name="Meijer H.J."/>
            <person name="Nordberg E.K."/>
            <person name="Maclean D.J."/>
            <person name="Ospina-Giraldo M.D."/>
            <person name="Morris P.F."/>
            <person name="Phuntumart V."/>
            <person name="Putnam N.H."/>
            <person name="Rash S."/>
            <person name="Rose J.K."/>
            <person name="Sakihama Y."/>
            <person name="Salamov A.A."/>
            <person name="Savidor A."/>
            <person name="Scheuring C.F."/>
            <person name="Smith B.M."/>
            <person name="Sobral B.W."/>
            <person name="Terry A."/>
            <person name="Torto-Alalibo T.A."/>
            <person name="Win J."/>
            <person name="Xu Z."/>
            <person name="Zhang H."/>
            <person name="Grigoriev I.V."/>
            <person name="Rokhsar D.S."/>
            <person name="Boore J.L."/>
        </authorList>
    </citation>
    <scope>NUCLEOTIDE SEQUENCE [LARGE SCALE GENOMIC DNA]</scope>
    <source>
        <strain evidence="3 4">P6497</strain>
    </source>
</reference>
<gene>
    <name evidence="3" type="ORF">PHYSODRAFT_453538</name>
</gene>
<protein>
    <recommendedName>
        <fullName evidence="2">F-box/LRR-repeat protein 15-like leucin rich repeat domain-containing protein</fullName>
    </recommendedName>
</protein>
<evidence type="ECO:0000256" key="1">
    <source>
        <dbReference type="SAM" id="MobiDB-lite"/>
    </source>
</evidence>
<dbReference type="Proteomes" id="UP000002640">
    <property type="component" value="Unassembled WGS sequence"/>
</dbReference>
<organism evidence="3 4">
    <name type="scientific">Phytophthora sojae (strain P6497)</name>
    <name type="common">Soybean stem and root rot agent</name>
    <name type="synonym">Phytophthora megasperma f. sp. glycines</name>
    <dbReference type="NCBI Taxonomy" id="1094619"/>
    <lineage>
        <taxon>Eukaryota</taxon>
        <taxon>Sar</taxon>
        <taxon>Stramenopiles</taxon>
        <taxon>Oomycota</taxon>
        <taxon>Peronosporomycetes</taxon>
        <taxon>Peronosporales</taxon>
        <taxon>Peronosporaceae</taxon>
        <taxon>Phytophthora</taxon>
    </lineage>
</organism>
<dbReference type="PANTHER" id="PTHR13318">
    <property type="entry name" value="PARTNER OF PAIRED, ISOFORM B-RELATED"/>
    <property type="match status" value="1"/>
</dbReference>
<dbReference type="Pfam" id="PF25372">
    <property type="entry name" value="DUF7885"/>
    <property type="match status" value="1"/>
</dbReference>
<feature type="region of interest" description="Disordered" evidence="1">
    <location>
        <begin position="1"/>
        <end position="34"/>
    </location>
</feature>
<feature type="domain" description="F-box/LRR-repeat protein 15-like leucin rich repeat" evidence="2">
    <location>
        <begin position="132"/>
        <end position="286"/>
    </location>
</feature>
<dbReference type="STRING" id="1094619.G4ZQL3"/>
<name>G4ZQL3_PHYSP</name>
<sequence>MASKKTRARKAHDGIRLSSLSPEKRGPGSHGAAWGQNNNVAELATVFAYKEIPKEVLVGTDLDLSVWSVVASDACLMRLGHNCPGYRISSPTYIRPQFNLQSNQLADLLSSAVPAAANAAFNDASTVALPKQQSIIRLNLAGSDQITDKTAHLIATACPDLKFLSLERAVKLTDAGILHIASCCRNLESLNLSYVTALQSPSLSCIGELRLPLRSLAIAGCIRVPDFSLLRLFQACPTLESLDLSFCASVTDNVLLSLGKNCSKLRQLKLRGCRQISDTGVVALANSGG</sequence>